<accession>A0A0E9V4K2</accession>
<dbReference type="EMBL" id="GBXM01035528">
    <property type="protein sequence ID" value="JAH73049.1"/>
    <property type="molecule type" value="Transcribed_RNA"/>
</dbReference>
<reference evidence="1" key="1">
    <citation type="submission" date="2014-11" db="EMBL/GenBank/DDBJ databases">
        <authorList>
            <person name="Amaro Gonzalez C."/>
        </authorList>
    </citation>
    <scope>NUCLEOTIDE SEQUENCE</scope>
</reference>
<proteinExistence type="predicted"/>
<organism evidence="1">
    <name type="scientific">Anguilla anguilla</name>
    <name type="common">European freshwater eel</name>
    <name type="synonym">Muraena anguilla</name>
    <dbReference type="NCBI Taxonomy" id="7936"/>
    <lineage>
        <taxon>Eukaryota</taxon>
        <taxon>Metazoa</taxon>
        <taxon>Chordata</taxon>
        <taxon>Craniata</taxon>
        <taxon>Vertebrata</taxon>
        <taxon>Euteleostomi</taxon>
        <taxon>Actinopterygii</taxon>
        <taxon>Neopterygii</taxon>
        <taxon>Teleostei</taxon>
        <taxon>Anguilliformes</taxon>
        <taxon>Anguillidae</taxon>
        <taxon>Anguilla</taxon>
    </lineage>
</organism>
<sequence length="43" mass="4917">MGVLWQCATLLVEMDLWPVNCQFSSQEEHFLTCSICRLINSVA</sequence>
<protein>
    <submittedName>
        <fullName evidence="1">Uncharacterized protein</fullName>
    </submittedName>
</protein>
<reference evidence="1" key="2">
    <citation type="journal article" date="2015" name="Fish Shellfish Immunol.">
        <title>Early steps in the European eel (Anguilla anguilla)-Vibrio vulnificus interaction in the gills: Role of the RtxA13 toxin.</title>
        <authorList>
            <person name="Callol A."/>
            <person name="Pajuelo D."/>
            <person name="Ebbesson L."/>
            <person name="Teles M."/>
            <person name="MacKenzie S."/>
            <person name="Amaro C."/>
        </authorList>
    </citation>
    <scope>NUCLEOTIDE SEQUENCE</scope>
</reference>
<dbReference type="AlphaFoldDB" id="A0A0E9V4K2"/>
<evidence type="ECO:0000313" key="1">
    <source>
        <dbReference type="EMBL" id="JAH73049.1"/>
    </source>
</evidence>
<name>A0A0E9V4K2_ANGAN</name>